<evidence type="ECO:0000256" key="6">
    <source>
        <dbReference type="ARBA" id="ARBA00023125"/>
    </source>
</evidence>
<evidence type="ECO:0000256" key="1">
    <source>
        <dbReference type="ARBA" id="ARBA00022741"/>
    </source>
</evidence>
<keyword evidence="6" id="KW-0238">DNA-binding</keyword>
<keyword evidence="1" id="KW-0547">Nucleotide-binding</keyword>
<evidence type="ECO:0000259" key="10">
    <source>
        <dbReference type="PROSITE" id="PS51194"/>
    </source>
</evidence>
<keyword evidence="2" id="KW-0227">DNA damage</keyword>
<dbReference type="SUPFAM" id="SSF50249">
    <property type="entry name" value="Nucleic acid-binding proteins"/>
    <property type="match status" value="1"/>
</dbReference>
<dbReference type="Gene3D" id="3.40.50.300">
    <property type="entry name" value="P-loop containing nucleotide triphosphate hydrolases"/>
    <property type="match status" value="2"/>
</dbReference>
<organism evidence="11 12">
    <name type="scientific">Amnibacterium endophyticum</name>
    <dbReference type="NCBI Taxonomy" id="2109337"/>
    <lineage>
        <taxon>Bacteria</taxon>
        <taxon>Bacillati</taxon>
        <taxon>Actinomycetota</taxon>
        <taxon>Actinomycetes</taxon>
        <taxon>Micrococcales</taxon>
        <taxon>Microbacteriaceae</taxon>
        <taxon>Amnibacterium</taxon>
    </lineage>
</organism>
<accession>A0ABW4LI60</accession>
<protein>
    <recommendedName>
        <fullName evidence="8">Probable DNA 3'-5' helicase RecG</fullName>
    </recommendedName>
</protein>
<evidence type="ECO:0000256" key="2">
    <source>
        <dbReference type="ARBA" id="ARBA00022763"/>
    </source>
</evidence>
<feature type="domain" description="Helicase C-terminal" evidence="10">
    <location>
        <begin position="466"/>
        <end position="654"/>
    </location>
</feature>
<dbReference type="PROSITE" id="PS51192">
    <property type="entry name" value="HELICASE_ATP_BIND_1"/>
    <property type="match status" value="1"/>
</dbReference>
<evidence type="ECO:0000259" key="9">
    <source>
        <dbReference type="PROSITE" id="PS51192"/>
    </source>
</evidence>
<evidence type="ECO:0000313" key="11">
    <source>
        <dbReference type="EMBL" id="MFD1722485.1"/>
    </source>
</evidence>
<dbReference type="SMART" id="SM00490">
    <property type="entry name" value="HELICc"/>
    <property type="match status" value="1"/>
</dbReference>
<keyword evidence="5" id="KW-0067">ATP-binding</keyword>
<dbReference type="InterPro" id="IPR001650">
    <property type="entry name" value="Helicase_C-like"/>
</dbReference>
<dbReference type="SMART" id="SM00487">
    <property type="entry name" value="DEXDc"/>
    <property type="match status" value="1"/>
</dbReference>
<keyword evidence="3" id="KW-0378">Hydrolase</keyword>
<dbReference type="InterPro" id="IPR045562">
    <property type="entry name" value="RecG_dom3_C"/>
</dbReference>
<dbReference type="InterPro" id="IPR033454">
    <property type="entry name" value="RecG_wedge"/>
</dbReference>
<dbReference type="InterPro" id="IPR047112">
    <property type="entry name" value="RecG/Mfd"/>
</dbReference>
<evidence type="ECO:0000256" key="5">
    <source>
        <dbReference type="ARBA" id="ARBA00022840"/>
    </source>
</evidence>
<dbReference type="PROSITE" id="PS51194">
    <property type="entry name" value="HELICASE_CTER"/>
    <property type="match status" value="1"/>
</dbReference>
<evidence type="ECO:0000256" key="8">
    <source>
        <dbReference type="ARBA" id="ARBA00049819"/>
    </source>
</evidence>
<comment type="caution">
    <text evidence="11">The sequence shown here is derived from an EMBL/GenBank/DDBJ whole genome shotgun (WGS) entry which is preliminary data.</text>
</comment>
<gene>
    <name evidence="11" type="ORF">ACFSBI_13080</name>
</gene>
<dbReference type="Gene3D" id="2.40.50.140">
    <property type="entry name" value="Nucleic acid-binding proteins"/>
    <property type="match status" value="1"/>
</dbReference>
<dbReference type="InterPro" id="IPR027417">
    <property type="entry name" value="P-loop_NTPase"/>
</dbReference>
<proteinExistence type="predicted"/>
<sequence length="727" mass="78774">MAGPLDQRLAFVVGERTAKTLEKQLELRTVGDLLAHYPRRYVKRGELSRLDALPLDTDVTIVAEVLRAQSRTLRQRRGSMQEVLISDGTGTLSLVFFNQPFVTDEKNANALVPGRRGLFSGKVKLYKGMRQLAHPQHRLFGEEDDAPPDPETDPEGAARWLEQPLPIYPATAALPSWKLEKAVQLALDALGEPDDPMPLEVCRVARLMGYGAALKRIHRPAHDGDWIQAKRTLRFHEAFLLQTSLLQRRAVRAMFAATPRAPRPGGLLERFDAALPFELTADQRLVGAEIAADLAGEEPMHRLLQGEVASGKTLVALRAMLAVAESGGQSALLVPTEVLAAQHLRSIVRSLGPDLAAELMPTLVTGQMPVAERRRAALRLVTGQSRIVVGTHALLSDSTEFFDLGLVVVDEQHRFGVEQRELLRRKGTAPHTLVMTATPIPRTVAMTVFGDLETSTIRTLPAGRAPIESHVVPLAEKPRWLPNVWRRAGQEVAAGRQGYVICPAIGDEGDGGAPPAGTDDEGPPLSTVTGVLADLRGQPALQGARIEALTGRMSGEEKDAVMTAFAEGRIDVLVATTVVEVGVDVANATFMVVLDADRFGVSQLHQLRGRVGRGGLPGLCLLVTHAEPQTPALERVEAVAATTDGFELAQVDLEQRREGDVLGASQSGARSQLRLLRVTRDGDLIELARETATALLAEDPALDAHPALRHAIERSSDEETRAFLDKS</sequence>
<dbReference type="Pfam" id="PF00270">
    <property type="entry name" value="DEAD"/>
    <property type="match status" value="1"/>
</dbReference>
<dbReference type="Proteomes" id="UP001597347">
    <property type="component" value="Unassembled WGS sequence"/>
</dbReference>
<feature type="domain" description="Helicase ATP-binding" evidence="9">
    <location>
        <begin position="293"/>
        <end position="457"/>
    </location>
</feature>
<evidence type="ECO:0000256" key="3">
    <source>
        <dbReference type="ARBA" id="ARBA00022801"/>
    </source>
</evidence>
<reference evidence="12" key="1">
    <citation type="journal article" date="2019" name="Int. J. Syst. Evol. Microbiol.">
        <title>The Global Catalogue of Microorganisms (GCM) 10K type strain sequencing project: providing services to taxonomists for standard genome sequencing and annotation.</title>
        <authorList>
            <consortium name="The Broad Institute Genomics Platform"/>
            <consortium name="The Broad Institute Genome Sequencing Center for Infectious Disease"/>
            <person name="Wu L."/>
            <person name="Ma J."/>
        </authorList>
    </citation>
    <scope>NUCLEOTIDE SEQUENCE [LARGE SCALE GENOMIC DNA]</scope>
    <source>
        <strain evidence="12">CGMCC 1.12471</strain>
    </source>
</reference>
<dbReference type="EMBL" id="JBHUEA010000021">
    <property type="protein sequence ID" value="MFD1722485.1"/>
    <property type="molecule type" value="Genomic_DNA"/>
</dbReference>
<dbReference type="CDD" id="cd04488">
    <property type="entry name" value="RecG_wedge_OBF"/>
    <property type="match status" value="1"/>
</dbReference>
<dbReference type="InterPro" id="IPR011545">
    <property type="entry name" value="DEAD/DEAH_box_helicase_dom"/>
</dbReference>
<dbReference type="PANTHER" id="PTHR47964">
    <property type="entry name" value="ATP-DEPENDENT DNA HELICASE HOMOLOG RECG, CHLOROPLASTIC"/>
    <property type="match status" value="1"/>
</dbReference>
<dbReference type="RefSeq" id="WP_377935627.1">
    <property type="nucleotide sequence ID" value="NZ_JBHUEA010000021.1"/>
</dbReference>
<evidence type="ECO:0000256" key="7">
    <source>
        <dbReference type="ARBA" id="ARBA00023204"/>
    </source>
</evidence>
<name>A0ABW4LI60_9MICO</name>
<dbReference type="InterPro" id="IPR014001">
    <property type="entry name" value="Helicase_ATP-bd"/>
</dbReference>
<dbReference type="Pfam" id="PF00271">
    <property type="entry name" value="Helicase_C"/>
    <property type="match status" value="1"/>
</dbReference>
<dbReference type="SUPFAM" id="SSF52540">
    <property type="entry name" value="P-loop containing nucleoside triphosphate hydrolases"/>
    <property type="match status" value="2"/>
</dbReference>
<evidence type="ECO:0000256" key="4">
    <source>
        <dbReference type="ARBA" id="ARBA00022806"/>
    </source>
</evidence>
<dbReference type="InterPro" id="IPR012340">
    <property type="entry name" value="NA-bd_OB-fold"/>
</dbReference>
<evidence type="ECO:0000313" key="12">
    <source>
        <dbReference type="Proteomes" id="UP001597347"/>
    </source>
</evidence>
<dbReference type="Pfam" id="PF19833">
    <property type="entry name" value="RecG_dom3_C"/>
    <property type="match status" value="1"/>
</dbReference>
<dbReference type="PANTHER" id="PTHR47964:SF1">
    <property type="entry name" value="ATP-DEPENDENT DNA HELICASE HOMOLOG RECG, CHLOROPLASTIC"/>
    <property type="match status" value="1"/>
</dbReference>
<keyword evidence="4 11" id="KW-0347">Helicase</keyword>
<dbReference type="Pfam" id="PF17191">
    <property type="entry name" value="RecG_wedge"/>
    <property type="match status" value="1"/>
</dbReference>
<dbReference type="GO" id="GO:0004386">
    <property type="term" value="F:helicase activity"/>
    <property type="evidence" value="ECO:0007669"/>
    <property type="project" value="UniProtKB-KW"/>
</dbReference>
<keyword evidence="12" id="KW-1185">Reference proteome</keyword>
<keyword evidence="7" id="KW-0234">DNA repair</keyword>